<protein>
    <submittedName>
        <fullName evidence="2">Uncharacterized protein</fullName>
    </submittedName>
</protein>
<reference evidence="2 3" key="1">
    <citation type="submission" date="2018-03" db="EMBL/GenBank/DDBJ databases">
        <title>Genomes of Pezizomycetes fungi and the evolution of truffles.</title>
        <authorList>
            <person name="Murat C."/>
            <person name="Payen T."/>
            <person name="Noel B."/>
            <person name="Kuo A."/>
            <person name="Martin F.M."/>
        </authorList>
    </citation>
    <scope>NUCLEOTIDE SEQUENCE [LARGE SCALE GENOMIC DNA]</scope>
    <source>
        <strain evidence="2">091103-1</strain>
    </source>
</reference>
<gene>
    <name evidence="2" type="ORF">C7212DRAFT_346000</name>
</gene>
<evidence type="ECO:0000256" key="1">
    <source>
        <dbReference type="SAM" id="MobiDB-lite"/>
    </source>
</evidence>
<dbReference type="EMBL" id="PYWC01000058">
    <property type="protein sequence ID" value="PWW74641.1"/>
    <property type="molecule type" value="Genomic_DNA"/>
</dbReference>
<comment type="caution">
    <text evidence="2">The sequence shown here is derived from an EMBL/GenBank/DDBJ whole genome shotgun (WGS) entry which is preliminary data.</text>
</comment>
<sequence>MGWLSCFKWAMNDSSRIGNAIIIPEYHYCHSKKTYPMTRVMDSGGLDLDMCSTFPGRNVPVQYCRRHRLCPGKFAVHDGWNGRTEVDGKCSTHTYGSRFLEGFYHENQEVGKSSNLIPTLYANSQYVFKHLKYSTASPLHPSSLRVTAEARWLHKYHYPYSAPATLRYQMCSFTPVAFQRQHNTRASIHETPPDGTDTRGCGSSAQHPIPPLHLNSLLIRVID</sequence>
<keyword evidence="3" id="KW-1185">Reference proteome</keyword>
<accession>A0A317SN88</accession>
<dbReference type="Proteomes" id="UP000246991">
    <property type="component" value="Unassembled WGS sequence"/>
</dbReference>
<proteinExistence type="predicted"/>
<organism evidence="2 3">
    <name type="scientific">Tuber magnatum</name>
    <name type="common">white Piedmont truffle</name>
    <dbReference type="NCBI Taxonomy" id="42249"/>
    <lineage>
        <taxon>Eukaryota</taxon>
        <taxon>Fungi</taxon>
        <taxon>Dikarya</taxon>
        <taxon>Ascomycota</taxon>
        <taxon>Pezizomycotina</taxon>
        <taxon>Pezizomycetes</taxon>
        <taxon>Pezizales</taxon>
        <taxon>Tuberaceae</taxon>
        <taxon>Tuber</taxon>
    </lineage>
</organism>
<name>A0A317SN88_9PEZI</name>
<evidence type="ECO:0000313" key="3">
    <source>
        <dbReference type="Proteomes" id="UP000246991"/>
    </source>
</evidence>
<dbReference type="AlphaFoldDB" id="A0A317SN88"/>
<evidence type="ECO:0000313" key="2">
    <source>
        <dbReference type="EMBL" id="PWW74641.1"/>
    </source>
</evidence>
<feature type="region of interest" description="Disordered" evidence="1">
    <location>
        <begin position="185"/>
        <end position="207"/>
    </location>
</feature>